<dbReference type="Proteomes" id="UP000276634">
    <property type="component" value="Unassembled WGS sequence"/>
</dbReference>
<dbReference type="RefSeq" id="WP_211331994.1">
    <property type="nucleotide sequence ID" value="NZ_RJVI01000003.1"/>
</dbReference>
<proteinExistence type="predicted"/>
<sequence length="115" mass="11877">MNARLWPPLALMAAILALSSVPGTPDTPVVGAVAPGLQNLLHPPLYAALAWLWWRALTPRPAAAWIAAALAAAWGGLDELHQAAVPGRSASLLDAVLDAVGALAAALALRRRRGL</sequence>
<comment type="caution">
    <text evidence="2">The sequence shown here is derived from an EMBL/GenBank/DDBJ whole genome shotgun (WGS) entry which is preliminary data.</text>
</comment>
<evidence type="ECO:0000313" key="3">
    <source>
        <dbReference type="Proteomes" id="UP000276634"/>
    </source>
</evidence>
<dbReference type="Pfam" id="PF04892">
    <property type="entry name" value="VanZ"/>
    <property type="match status" value="1"/>
</dbReference>
<dbReference type="InterPro" id="IPR006976">
    <property type="entry name" value="VanZ-like"/>
</dbReference>
<dbReference type="NCBIfam" id="NF037970">
    <property type="entry name" value="vanZ_1"/>
    <property type="match status" value="1"/>
</dbReference>
<dbReference type="EMBL" id="RJVI01000003">
    <property type="protein sequence ID" value="ROR29657.1"/>
    <property type="molecule type" value="Genomic_DNA"/>
</dbReference>
<evidence type="ECO:0000313" key="2">
    <source>
        <dbReference type="EMBL" id="ROR29657.1"/>
    </source>
</evidence>
<feature type="domain" description="VanZ-like" evidence="1">
    <location>
        <begin position="37"/>
        <end position="109"/>
    </location>
</feature>
<keyword evidence="3" id="KW-1185">Reference proteome</keyword>
<protein>
    <submittedName>
        <fullName evidence="2">VanZ like protein</fullName>
    </submittedName>
</protein>
<accession>A0A3N1XXK8</accession>
<evidence type="ECO:0000259" key="1">
    <source>
        <dbReference type="Pfam" id="PF04892"/>
    </source>
</evidence>
<gene>
    <name evidence="2" type="ORF">EDC57_2328</name>
</gene>
<reference evidence="2 3" key="1">
    <citation type="submission" date="2018-11" db="EMBL/GenBank/DDBJ databases">
        <title>Genomic Encyclopedia of Type Strains, Phase IV (KMG-IV): sequencing the most valuable type-strain genomes for metagenomic binning, comparative biology and taxonomic classification.</title>
        <authorList>
            <person name="Goeker M."/>
        </authorList>
    </citation>
    <scope>NUCLEOTIDE SEQUENCE [LARGE SCALE GENOMIC DNA]</scope>
    <source>
        <strain evidence="2 3">DSM 100275</strain>
    </source>
</reference>
<name>A0A3N1XXK8_9GAMM</name>
<organism evidence="2 3">
    <name type="scientific">Inmirania thermothiophila</name>
    <dbReference type="NCBI Taxonomy" id="1750597"/>
    <lineage>
        <taxon>Bacteria</taxon>
        <taxon>Pseudomonadati</taxon>
        <taxon>Pseudomonadota</taxon>
        <taxon>Gammaproteobacteria</taxon>
        <taxon>Chromatiales</taxon>
        <taxon>Ectothiorhodospiraceae</taxon>
        <taxon>Inmirania</taxon>
    </lineage>
</organism>
<dbReference type="AlphaFoldDB" id="A0A3N1XXK8"/>